<dbReference type="HOGENOM" id="CLU_2457070_0_0_1"/>
<dbReference type="AlphaFoldDB" id="E9G2A2"/>
<dbReference type="Proteomes" id="UP000000305">
    <property type="component" value="Unassembled WGS sequence"/>
</dbReference>
<sequence>MSIGKKPIPSNVNLQKKTPVCISQSKTHPQQRQPKEGKACLHFLQLEGHGDHFSPDNYTTATTPKPRSRAAVGRRVIDGWVDHTCADIF</sequence>
<accession>E9G2A2</accession>
<feature type="compositionally biased region" description="Polar residues" evidence="1">
    <location>
        <begin position="56"/>
        <end position="65"/>
    </location>
</feature>
<feature type="region of interest" description="Disordered" evidence="1">
    <location>
        <begin position="51"/>
        <end position="70"/>
    </location>
</feature>
<dbReference type="InParanoid" id="E9G2A2"/>
<evidence type="ECO:0000313" key="3">
    <source>
        <dbReference type="Proteomes" id="UP000000305"/>
    </source>
</evidence>
<feature type="region of interest" description="Disordered" evidence="1">
    <location>
        <begin position="1"/>
        <end position="36"/>
    </location>
</feature>
<feature type="compositionally biased region" description="Polar residues" evidence="1">
    <location>
        <begin position="10"/>
        <end position="32"/>
    </location>
</feature>
<name>E9G2A2_DAPPU</name>
<dbReference type="PhylomeDB" id="E9G2A2"/>
<keyword evidence="3" id="KW-1185">Reference proteome</keyword>
<organism evidence="2 3">
    <name type="scientific">Daphnia pulex</name>
    <name type="common">Water flea</name>
    <dbReference type="NCBI Taxonomy" id="6669"/>
    <lineage>
        <taxon>Eukaryota</taxon>
        <taxon>Metazoa</taxon>
        <taxon>Ecdysozoa</taxon>
        <taxon>Arthropoda</taxon>
        <taxon>Crustacea</taxon>
        <taxon>Branchiopoda</taxon>
        <taxon>Diplostraca</taxon>
        <taxon>Cladocera</taxon>
        <taxon>Anomopoda</taxon>
        <taxon>Daphniidae</taxon>
        <taxon>Daphnia</taxon>
    </lineage>
</organism>
<dbReference type="EMBL" id="GL732530">
    <property type="protein sequence ID" value="EFX86339.1"/>
    <property type="molecule type" value="Genomic_DNA"/>
</dbReference>
<evidence type="ECO:0000313" key="2">
    <source>
        <dbReference type="EMBL" id="EFX86339.1"/>
    </source>
</evidence>
<protein>
    <submittedName>
        <fullName evidence="2">Uncharacterized protein</fullName>
    </submittedName>
</protein>
<proteinExistence type="predicted"/>
<dbReference type="KEGG" id="dpx:DAPPUDRAFT_236924"/>
<evidence type="ECO:0000256" key="1">
    <source>
        <dbReference type="SAM" id="MobiDB-lite"/>
    </source>
</evidence>
<gene>
    <name evidence="2" type="ORF">DAPPUDRAFT_236924</name>
</gene>
<reference evidence="2 3" key="1">
    <citation type="journal article" date="2011" name="Science">
        <title>The ecoresponsive genome of Daphnia pulex.</title>
        <authorList>
            <person name="Colbourne J.K."/>
            <person name="Pfrender M.E."/>
            <person name="Gilbert D."/>
            <person name="Thomas W.K."/>
            <person name="Tucker A."/>
            <person name="Oakley T.H."/>
            <person name="Tokishita S."/>
            <person name="Aerts A."/>
            <person name="Arnold G.J."/>
            <person name="Basu M.K."/>
            <person name="Bauer D.J."/>
            <person name="Caceres C.E."/>
            <person name="Carmel L."/>
            <person name="Casola C."/>
            <person name="Choi J.H."/>
            <person name="Detter J.C."/>
            <person name="Dong Q."/>
            <person name="Dusheyko S."/>
            <person name="Eads B.D."/>
            <person name="Frohlich T."/>
            <person name="Geiler-Samerotte K.A."/>
            <person name="Gerlach D."/>
            <person name="Hatcher P."/>
            <person name="Jogdeo S."/>
            <person name="Krijgsveld J."/>
            <person name="Kriventseva E.V."/>
            <person name="Kultz D."/>
            <person name="Laforsch C."/>
            <person name="Lindquist E."/>
            <person name="Lopez J."/>
            <person name="Manak J.R."/>
            <person name="Muller J."/>
            <person name="Pangilinan J."/>
            <person name="Patwardhan R.P."/>
            <person name="Pitluck S."/>
            <person name="Pritham E.J."/>
            <person name="Rechtsteiner A."/>
            <person name="Rho M."/>
            <person name="Rogozin I.B."/>
            <person name="Sakarya O."/>
            <person name="Salamov A."/>
            <person name="Schaack S."/>
            <person name="Shapiro H."/>
            <person name="Shiga Y."/>
            <person name="Skalitzky C."/>
            <person name="Smith Z."/>
            <person name="Souvorov A."/>
            <person name="Sung W."/>
            <person name="Tang Z."/>
            <person name="Tsuchiya D."/>
            <person name="Tu H."/>
            <person name="Vos H."/>
            <person name="Wang M."/>
            <person name="Wolf Y.I."/>
            <person name="Yamagata H."/>
            <person name="Yamada T."/>
            <person name="Ye Y."/>
            <person name="Shaw J.R."/>
            <person name="Andrews J."/>
            <person name="Crease T.J."/>
            <person name="Tang H."/>
            <person name="Lucas S.M."/>
            <person name="Robertson H.M."/>
            <person name="Bork P."/>
            <person name="Koonin E.V."/>
            <person name="Zdobnov E.M."/>
            <person name="Grigoriev I.V."/>
            <person name="Lynch M."/>
            <person name="Boore J.L."/>
        </authorList>
    </citation>
    <scope>NUCLEOTIDE SEQUENCE [LARGE SCALE GENOMIC DNA]</scope>
</reference>